<sequence length="603" mass="66994">MPQMTNAKIIRWGQLSEDLIVLVIWRSGAVRFSHGLKDRSSSSMSSSDLMALNEGFPEVIDEFLEHEPTMKCVAFNRRGTLLAAGCHDGSCVIWDFETRGIAKELRDDECSSPITSICWSRSGNRILASAADKSLILWDVMSSTRTIRIFLQQTPLQVRFCPSSSSLCLVCPVSSTPMIVDLNSGNTTLLKTSVLEKSKSSGGSPFMPAAACFNRYGNLVYVGSTKGEILVIDGKDGEVRAAVHVSDSVVKSVVFSRNGQYLLTNSYDRVIRIYENLLPLKDEIRALIELNENQNDLNDIEKLKVAGSKCLTLIGEFKDSVKKVHWKAPCFSADGEWVVGGSANKAEHKIYIWNREGHRARILEGPKETLLDLAWHPVRPVVVSVSVTGAVYIWTKHYTEYWSALSPDFTEIDENVDLVEQEDEFDLNPRTKVVSHVDEDEEVDILTVEKDTTFSDSDMSQEELCYLPVTPIPDPPEPQVPESQDKLLEGSSNPVDNNNSGSLLPETAEQAPLSETADPNVDFMNNALTLYTDDAEGTRGKRMRKPSQKMLELQEQKAKKASKSKKKPSAEENNDDAEGDAEGTQIKRGRKPSKKDKGKEPQV</sequence>
<feature type="region of interest" description="Disordered" evidence="6">
    <location>
        <begin position="532"/>
        <end position="603"/>
    </location>
</feature>
<evidence type="ECO:0000256" key="6">
    <source>
        <dbReference type="SAM" id="MobiDB-lite"/>
    </source>
</evidence>
<dbReference type="PROSITE" id="PS50082">
    <property type="entry name" value="WD_REPEATS_2"/>
    <property type="match status" value="2"/>
</dbReference>
<name>A0A9D4YDP2_PEA</name>
<evidence type="ECO:0000256" key="1">
    <source>
        <dbReference type="ARBA" id="ARBA00004123"/>
    </source>
</evidence>
<dbReference type="AlphaFoldDB" id="A0A9D4YDP2"/>
<feature type="repeat" description="WD" evidence="5">
    <location>
        <begin position="111"/>
        <end position="148"/>
    </location>
</feature>
<proteinExistence type="predicted"/>
<dbReference type="PANTHER" id="PTHR44040:SF1">
    <property type="entry name" value="RETINOBLASTOMA-BINDING PROTEIN 5"/>
    <property type="match status" value="1"/>
</dbReference>
<accession>A0A9D4YDP2</accession>
<evidence type="ECO:0008006" key="9">
    <source>
        <dbReference type="Google" id="ProtNLM"/>
    </source>
</evidence>
<dbReference type="Gramene" id="Psat02G0191100-T1">
    <property type="protein sequence ID" value="KAI5435270.1"/>
    <property type="gene ID" value="KIW84_021911"/>
</dbReference>
<dbReference type="InterPro" id="IPR019775">
    <property type="entry name" value="WD40_repeat_CS"/>
</dbReference>
<comment type="caution">
    <text evidence="7">The sequence shown here is derived from an EMBL/GenBank/DDBJ whole genome shotgun (WGS) entry which is preliminary data.</text>
</comment>
<dbReference type="InterPro" id="IPR037850">
    <property type="entry name" value="RBBP5/Swd1"/>
</dbReference>
<organism evidence="7 8">
    <name type="scientific">Pisum sativum</name>
    <name type="common">Garden pea</name>
    <name type="synonym">Lathyrus oleraceus</name>
    <dbReference type="NCBI Taxonomy" id="3888"/>
    <lineage>
        <taxon>Eukaryota</taxon>
        <taxon>Viridiplantae</taxon>
        <taxon>Streptophyta</taxon>
        <taxon>Embryophyta</taxon>
        <taxon>Tracheophyta</taxon>
        <taxon>Spermatophyta</taxon>
        <taxon>Magnoliopsida</taxon>
        <taxon>eudicotyledons</taxon>
        <taxon>Gunneridae</taxon>
        <taxon>Pentapetalae</taxon>
        <taxon>rosids</taxon>
        <taxon>fabids</taxon>
        <taxon>Fabales</taxon>
        <taxon>Fabaceae</taxon>
        <taxon>Papilionoideae</taxon>
        <taxon>50 kb inversion clade</taxon>
        <taxon>NPAAA clade</taxon>
        <taxon>Hologalegina</taxon>
        <taxon>IRL clade</taxon>
        <taxon>Fabeae</taxon>
        <taxon>Lathyrus</taxon>
    </lineage>
</organism>
<keyword evidence="4" id="KW-0539">Nucleus</keyword>
<evidence type="ECO:0000256" key="5">
    <source>
        <dbReference type="PROSITE-ProRule" id="PRU00221"/>
    </source>
</evidence>
<evidence type="ECO:0000256" key="2">
    <source>
        <dbReference type="ARBA" id="ARBA00022574"/>
    </source>
</evidence>
<dbReference type="InterPro" id="IPR036322">
    <property type="entry name" value="WD40_repeat_dom_sf"/>
</dbReference>
<dbReference type="Gene3D" id="2.130.10.10">
    <property type="entry name" value="YVTN repeat-like/Quinoprotein amine dehydrogenase"/>
    <property type="match status" value="1"/>
</dbReference>
<dbReference type="PROSITE" id="PS50294">
    <property type="entry name" value="WD_REPEATS_REGION"/>
    <property type="match status" value="1"/>
</dbReference>
<dbReference type="SUPFAM" id="SSF50978">
    <property type="entry name" value="WD40 repeat-like"/>
    <property type="match status" value="1"/>
</dbReference>
<evidence type="ECO:0000256" key="4">
    <source>
        <dbReference type="ARBA" id="ARBA00023242"/>
    </source>
</evidence>
<protein>
    <recommendedName>
        <fullName evidence="9">Protein RBL</fullName>
    </recommendedName>
</protein>
<dbReference type="PANTHER" id="PTHR44040">
    <property type="entry name" value="RETINOBLASTOMA-BINDING PROTEIN 5"/>
    <property type="match status" value="1"/>
</dbReference>
<keyword evidence="2 5" id="KW-0853">WD repeat</keyword>
<reference evidence="7 8" key="1">
    <citation type="journal article" date="2022" name="Nat. Genet.">
        <title>Improved pea reference genome and pan-genome highlight genomic features and evolutionary characteristics.</title>
        <authorList>
            <person name="Yang T."/>
            <person name="Liu R."/>
            <person name="Luo Y."/>
            <person name="Hu S."/>
            <person name="Wang D."/>
            <person name="Wang C."/>
            <person name="Pandey M.K."/>
            <person name="Ge S."/>
            <person name="Xu Q."/>
            <person name="Li N."/>
            <person name="Li G."/>
            <person name="Huang Y."/>
            <person name="Saxena R.K."/>
            <person name="Ji Y."/>
            <person name="Li M."/>
            <person name="Yan X."/>
            <person name="He Y."/>
            <person name="Liu Y."/>
            <person name="Wang X."/>
            <person name="Xiang C."/>
            <person name="Varshney R.K."/>
            <person name="Ding H."/>
            <person name="Gao S."/>
            <person name="Zong X."/>
        </authorList>
    </citation>
    <scope>NUCLEOTIDE SEQUENCE [LARGE SCALE GENOMIC DNA]</scope>
    <source>
        <strain evidence="7 8">cv. Zhongwan 6</strain>
    </source>
</reference>
<dbReference type="InterPro" id="IPR015943">
    <property type="entry name" value="WD40/YVTN_repeat-like_dom_sf"/>
</dbReference>
<feature type="compositionally biased region" description="Acidic residues" evidence="6">
    <location>
        <begin position="572"/>
        <end position="581"/>
    </location>
</feature>
<dbReference type="SMART" id="SM00320">
    <property type="entry name" value="WD40"/>
    <property type="match status" value="5"/>
</dbReference>
<dbReference type="InterPro" id="IPR001680">
    <property type="entry name" value="WD40_rpt"/>
</dbReference>
<dbReference type="GO" id="GO:0048188">
    <property type="term" value="C:Set1C/COMPASS complex"/>
    <property type="evidence" value="ECO:0007669"/>
    <property type="project" value="InterPro"/>
</dbReference>
<feature type="repeat" description="WD" evidence="5">
    <location>
        <begin position="63"/>
        <end position="104"/>
    </location>
</feature>
<feature type="region of interest" description="Disordered" evidence="6">
    <location>
        <begin position="468"/>
        <end position="505"/>
    </location>
</feature>
<dbReference type="PROSITE" id="PS00678">
    <property type="entry name" value="WD_REPEATS_1"/>
    <property type="match status" value="2"/>
</dbReference>
<dbReference type="Proteomes" id="UP001058974">
    <property type="component" value="Chromosome 2"/>
</dbReference>
<comment type="subcellular location">
    <subcellularLocation>
        <location evidence="1">Nucleus</location>
    </subcellularLocation>
</comment>
<feature type="compositionally biased region" description="Polar residues" evidence="6">
    <location>
        <begin position="490"/>
        <end position="502"/>
    </location>
</feature>
<evidence type="ECO:0000313" key="8">
    <source>
        <dbReference type="Proteomes" id="UP001058974"/>
    </source>
</evidence>
<keyword evidence="8" id="KW-1185">Reference proteome</keyword>
<evidence type="ECO:0000313" key="7">
    <source>
        <dbReference type="EMBL" id="KAI5435270.1"/>
    </source>
</evidence>
<evidence type="ECO:0000256" key="3">
    <source>
        <dbReference type="ARBA" id="ARBA00022737"/>
    </source>
</evidence>
<dbReference type="EMBL" id="JAMSHJ010000002">
    <property type="protein sequence ID" value="KAI5435270.1"/>
    <property type="molecule type" value="Genomic_DNA"/>
</dbReference>
<keyword evidence="3" id="KW-0677">Repeat</keyword>
<feature type="compositionally biased region" description="Pro residues" evidence="6">
    <location>
        <begin position="470"/>
        <end position="479"/>
    </location>
</feature>
<gene>
    <name evidence="7" type="ORF">KIW84_021911</name>
</gene>
<dbReference type="Pfam" id="PF00400">
    <property type="entry name" value="WD40"/>
    <property type="match status" value="3"/>
</dbReference>